<comment type="caution">
    <text evidence="3">The sequence shown here is derived from an EMBL/GenBank/DDBJ whole genome shotgun (WGS) entry which is preliminary data.</text>
</comment>
<protein>
    <recommendedName>
        <fullName evidence="2">FecR protein domain-containing protein</fullName>
    </recommendedName>
</protein>
<dbReference type="InterPro" id="IPR006860">
    <property type="entry name" value="FecR"/>
</dbReference>
<dbReference type="AlphaFoldDB" id="A0A1F6GUT3"/>
<evidence type="ECO:0000313" key="3">
    <source>
        <dbReference type="EMBL" id="OGH01927.1"/>
    </source>
</evidence>
<dbReference type="Gene3D" id="2.60.120.1440">
    <property type="match status" value="1"/>
</dbReference>
<dbReference type="PANTHER" id="PTHR38731:SF1">
    <property type="entry name" value="FECR PROTEIN DOMAIN-CONTAINING PROTEIN"/>
    <property type="match status" value="1"/>
</dbReference>
<feature type="domain" description="FecR protein" evidence="2">
    <location>
        <begin position="61"/>
        <end position="156"/>
    </location>
</feature>
<gene>
    <name evidence="3" type="ORF">A2557_04970</name>
</gene>
<dbReference type="EMBL" id="MFNF01000027">
    <property type="protein sequence ID" value="OGH01927.1"/>
    <property type="molecule type" value="Genomic_DNA"/>
</dbReference>
<dbReference type="Proteomes" id="UP000177583">
    <property type="component" value="Unassembled WGS sequence"/>
</dbReference>
<dbReference type="PANTHER" id="PTHR38731">
    <property type="entry name" value="LIPL45-RELATED LIPOPROTEIN-RELATED"/>
    <property type="match status" value="1"/>
</dbReference>
<proteinExistence type="predicted"/>
<name>A0A1F6GUT3_9PROT</name>
<reference evidence="3 4" key="1">
    <citation type="journal article" date="2016" name="Nat. Commun.">
        <title>Thousands of microbial genomes shed light on interconnected biogeochemical processes in an aquifer system.</title>
        <authorList>
            <person name="Anantharaman K."/>
            <person name="Brown C.T."/>
            <person name="Hug L.A."/>
            <person name="Sharon I."/>
            <person name="Castelle C.J."/>
            <person name="Probst A.J."/>
            <person name="Thomas B.C."/>
            <person name="Singh A."/>
            <person name="Wilkins M.J."/>
            <person name="Karaoz U."/>
            <person name="Brodie E.L."/>
            <person name="Williams K.H."/>
            <person name="Hubbard S.S."/>
            <person name="Banfield J.F."/>
        </authorList>
    </citation>
    <scope>NUCLEOTIDE SEQUENCE [LARGE SCALE GENOMIC DNA]</scope>
</reference>
<organism evidence="3 4">
    <name type="scientific">Candidatus Lambdaproteobacteria bacterium RIFOXYD2_FULL_56_26</name>
    <dbReference type="NCBI Taxonomy" id="1817773"/>
    <lineage>
        <taxon>Bacteria</taxon>
        <taxon>Pseudomonadati</taxon>
        <taxon>Pseudomonadota</taxon>
        <taxon>Candidatus Lambdaproteobacteria</taxon>
    </lineage>
</organism>
<sequence>MKKSLWLVLLVCSQWVSASWALGAGIAVVRLQSGSLVVHRGESQLALKTLDDQLELQEGDELQTAGQTRALVTFFKDSAQVQMYSDALLGLDALEQAAMKLQFTLGKAVFKVTPNNGGRTNLQVRTVNAVLGVKGTEFLVQASPKQTLLYTLSGVVTFARLDQIAQKIEVAQSFASSIAAQGKPIDPVQLTPAQADRLVSQDSNQGVPSIDPNAAGSGSSQAPVQDTTQIGDQAQETTKSQTMLEDAAKKKVKINISR</sequence>
<feature type="region of interest" description="Disordered" evidence="1">
    <location>
        <begin position="198"/>
        <end position="258"/>
    </location>
</feature>
<accession>A0A1F6GUT3</accession>
<dbReference type="Pfam" id="PF04773">
    <property type="entry name" value="FecR"/>
    <property type="match status" value="1"/>
</dbReference>
<feature type="compositionally biased region" description="Polar residues" evidence="1">
    <location>
        <begin position="216"/>
        <end position="243"/>
    </location>
</feature>
<evidence type="ECO:0000313" key="4">
    <source>
        <dbReference type="Proteomes" id="UP000177583"/>
    </source>
</evidence>
<evidence type="ECO:0000256" key="1">
    <source>
        <dbReference type="SAM" id="MobiDB-lite"/>
    </source>
</evidence>
<evidence type="ECO:0000259" key="2">
    <source>
        <dbReference type="Pfam" id="PF04773"/>
    </source>
</evidence>